<evidence type="ECO:0000256" key="4">
    <source>
        <dbReference type="ARBA" id="ARBA00022692"/>
    </source>
</evidence>
<dbReference type="HOGENOM" id="CLU_029243_0_1_10"/>
<evidence type="ECO:0000256" key="15">
    <source>
        <dbReference type="ARBA" id="ARBA00049902"/>
    </source>
</evidence>
<dbReference type="AlphaFoldDB" id="I6ZWX1"/>
<dbReference type="GO" id="GO:0008955">
    <property type="term" value="F:peptidoglycan glycosyltransferase activity"/>
    <property type="evidence" value="ECO:0007669"/>
    <property type="project" value="UniProtKB-EC"/>
</dbReference>
<feature type="transmembrane region" description="Helical" evidence="16">
    <location>
        <begin position="104"/>
        <end position="125"/>
    </location>
</feature>
<feature type="transmembrane region" description="Helical" evidence="16">
    <location>
        <begin position="269"/>
        <end position="290"/>
    </location>
</feature>
<dbReference type="EMBL" id="CP003557">
    <property type="protein sequence ID" value="AFN73558.1"/>
    <property type="molecule type" value="Genomic_DNA"/>
</dbReference>
<evidence type="ECO:0000256" key="2">
    <source>
        <dbReference type="ARBA" id="ARBA00022676"/>
    </source>
</evidence>
<evidence type="ECO:0000256" key="13">
    <source>
        <dbReference type="ARBA" id="ARBA00041418"/>
    </source>
</evidence>
<accession>I6ZWX1</accession>
<dbReference type="PANTHER" id="PTHR30474">
    <property type="entry name" value="CELL CYCLE PROTEIN"/>
    <property type="match status" value="1"/>
</dbReference>
<evidence type="ECO:0000256" key="7">
    <source>
        <dbReference type="ARBA" id="ARBA00022989"/>
    </source>
</evidence>
<keyword evidence="17" id="KW-0131">Cell cycle</keyword>
<evidence type="ECO:0000256" key="3">
    <source>
        <dbReference type="ARBA" id="ARBA00022679"/>
    </source>
</evidence>
<keyword evidence="4 16" id="KW-0812">Transmembrane</keyword>
<keyword evidence="3" id="KW-0808">Transferase</keyword>
<evidence type="ECO:0000256" key="10">
    <source>
        <dbReference type="ARBA" id="ARBA00033270"/>
    </source>
</evidence>
<comment type="catalytic activity">
    <reaction evidence="15">
        <text>[GlcNAc-(1-&gt;4)-Mur2Ac(oyl-L-Ala-gamma-D-Glu-L-Lys-D-Ala-D-Ala)](n)-di-trans,octa-cis-undecaprenyl diphosphate + beta-D-GlcNAc-(1-&gt;4)-Mur2Ac(oyl-L-Ala-gamma-D-Glu-L-Lys-D-Ala-D-Ala)-di-trans,octa-cis-undecaprenyl diphosphate = [GlcNAc-(1-&gt;4)-Mur2Ac(oyl-L-Ala-gamma-D-Glu-L-Lys-D-Ala-D-Ala)](n+1)-di-trans,octa-cis-undecaprenyl diphosphate + di-trans,octa-cis-undecaprenyl diphosphate + H(+)</text>
        <dbReference type="Rhea" id="RHEA:23708"/>
        <dbReference type="Rhea" id="RHEA-COMP:9602"/>
        <dbReference type="Rhea" id="RHEA-COMP:9603"/>
        <dbReference type="ChEBI" id="CHEBI:15378"/>
        <dbReference type="ChEBI" id="CHEBI:58405"/>
        <dbReference type="ChEBI" id="CHEBI:60033"/>
        <dbReference type="ChEBI" id="CHEBI:78435"/>
        <dbReference type="EC" id="2.4.99.28"/>
    </reaction>
</comment>
<evidence type="ECO:0000256" key="16">
    <source>
        <dbReference type="SAM" id="Phobius"/>
    </source>
</evidence>
<dbReference type="KEGG" id="mro:MROS_0314"/>
<dbReference type="OrthoDB" id="9812661at2"/>
<evidence type="ECO:0000256" key="6">
    <source>
        <dbReference type="ARBA" id="ARBA00022984"/>
    </source>
</evidence>
<keyword evidence="2" id="KW-0328">Glycosyltransferase</keyword>
<evidence type="ECO:0000256" key="9">
    <source>
        <dbReference type="ARBA" id="ARBA00032370"/>
    </source>
</evidence>
<feature type="transmembrane region" description="Helical" evidence="16">
    <location>
        <begin position="73"/>
        <end position="92"/>
    </location>
</feature>
<dbReference type="GO" id="GO:0009252">
    <property type="term" value="P:peptidoglycan biosynthetic process"/>
    <property type="evidence" value="ECO:0007669"/>
    <property type="project" value="UniProtKB-KW"/>
</dbReference>
<feature type="transmembrane region" description="Helical" evidence="16">
    <location>
        <begin position="137"/>
        <end position="154"/>
    </location>
</feature>
<feature type="transmembrane region" description="Helical" evidence="16">
    <location>
        <begin position="7"/>
        <end position="26"/>
    </location>
</feature>
<dbReference type="InterPro" id="IPR001182">
    <property type="entry name" value="FtsW/RodA"/>
</dbReference>
<organism evidence="17 18">
    <name type="scientific">Melioribacter roseus (strain DSM 23840 / JCM 17771 / VKM B-2668 / P3M-2)</name>
    <dbReference type="NCBI Taxonomy" id="1191523"/>
    <lineage>
        <taxon>Bacteria</taxon>
        <taxon>Pseudomonadati</taxon>
        <taxon>Ignavibacteriota</taxon>
        <taxon>Ignavibacteria</taxon>
        <taxon>Ignavibacteriales</taxon>
        <taxon>Melioribacteraceae</taxon>
        <taxon>Melioribacter</taxon>
    </lineage>
</organism>
<dbReference type="Proteomes" id="UP000009011">
    <property type="component" value="Chromosome"/>
</dbReference>
<comment type="similarity">
    <text evidence="11">Belongs to the SEDS family. FtsW subfamily.</text>
</comment>
<keyword evidence="7 16" id="KW-1133">Transmembrane helix</keyword>
<feature type="transmembrane region" description="Helical" evidence="16">
    <location>
        <begin position="46"/>
        <end position="66"/>
    </location>
</feature>
<name>I6ZWX1_MELRP</name>
<feature type="transmembrane region" description="Helical" evidence="16">
    <location>
        <begin position="330"/>
        <end position="356"/>
    </location>
</feature>
<dbReference type="PANTHER" id="PTHR30474:SF2">
    <property type="entry name" value="PEPTIDOGLYCAN GLYCOSYLTRANSFERASE FTSW-RELATED"/>
    <property type="match status" value="1"/>
</dbReference>
<dbReference type="Pfam" id="PF01098">
    <property type="entry name" value="FTSW_RODA_SPOVE"/>
    <property type="match status" value="1"/>
</dbReference>
<evidence type="ECO:0000256" key="12">
    <source>
        <dbReference type="ARBA" id="ARBA00041185"/>
    </source>
</evidence>
<keyword evidence="8 16" id="KW-0472">Membrane</keyword>
<keyword evidence="17" id="KW-0132">Cell division</keyword>
<dbReference type="STRING" id="1191523.MROS_0314"/>
<comment type="subcellular location">
    <subcellularLocation>
        <location evidence="1">Membrane</location>
        <topology evidence="1">Multi-pass membrane protein</topology>
    </subcellularLocation>
</comment>
<feature type="transmembrane region" description="Helical" evidence="16">
    <location>
        <begin position="182"/>
        <end position="200"/>
    </location>
</feature>
<evidence type="ECO:0000256" key="14">
    <source>
        <dbReference type="ARBA" id="ARBA00044770"/>
    </source>
</evidence>
<dbReference type="GO" id="GO:0015648">
    <property type="term" value="F:lipid-linked peptidoglycan transporter activity"/>
    <property type="evidence" value="ECO:0007669"/>
    <property type="project" value="TreeGrafter"/>
</dbReference>
<evidence type="ECO:0000256" key="8">
    <source>
        <dbReference type="ARBA" id="ARBA00023136"/>
    </source>
</evidence>
<dbReference type="GO" id="GO:0005886">
    <property type="term" value="C:plasma membrane"/>
    <property type="evidence" value="ECO:0007669"/>
    <property type="project" value="TreeGrafter"/>
</dbReference>
<feature type="transmembrane region" description="Helical" evidence="16">
    <location>
        <begin position="160"/>
        <end position="175"/>
    </location>
</feature>
<gene>
    <name evidence="17" type="ordered locus">MROS_0314</name>
</gene>
<protein>
    <recommendedName>
        <fullName evidence="12">Probable peptidoglycan glycosyltransferase FtsW</fullName>
        <ecNumber evidence="14">2.4.99.28</ecNumber>
    </recommendedName>
    <alternativeName>
        <fullName evidence="13">Cell division protein FtsW</fullName>
    </alternativeName>
    <alternativeName>
        <fullName evidence="10">Cell wall polymerase</fullName>
    </alternativeName>
    <alternativeName>
        <fullName evidence="9">Peptidoglycan polymerase</fullName>
    </alternativeName>
</protein>
<dbReference type="PATRIC" id="fig|1191523.3.peg.321"/>
<evidence type="ECO:0000256" key="11">
    <source>
        <dbReference type="ARBA" id="ARBA00038053"/>
    </source>
</evidence>
<dbReference type="GO" id="GO:0008360">
    <property type="term" value="P:regulation of cell shape"/>
    <property type="evidence" value="ECO:0007669"/>
    <property type="project" value="UniProtKB-KW"/>
</dbReference>
<keyword evidence="5" id="KW-0133">Cell shape</keyword>
<evidence type="ECO:0000313" key="18">
    <source>
        <dbReference type="Proteomes" id="UP000009011"/>
    </source>
</evidence>
<feature type="transmembrane region" description="Helical" evidence="16">
    <location>
        <begin position="302"/>
        <end position="324"/>
    </location>
</feature>
<dbReference type="RefSeq" id="WP_014854995.1">
    <property type="nucleotide sequence ID" value="NC_018178.1"/>
</dbReference>
<dbReference type="GO" id="GO:0032153">
    <property type="term" value="C:cell division site"/>
    <property type="evidence" value="ECO:0007669"/>
    <property type="project" value="TreeGrafter"/>
</dbReference>
<dbReference type="EC" id="2.4.99.28" evidence="14"/>
<evidence type="ECO:0000313" key="17">
    <source>
        <dbReference type="EMBL" id="AFN73558.1"/>
    </source>
</evidence>
<reference evidence="17 18" key="1">
    <citation type="journal article" date="2013" name="PLoS ONE">
        <title>Genomic analysis of Melioribacter roseus, facultatively anaerobic organotrophic bacterium representing a novel deep lineage within Bacteriodetes/Chlorobi group.</title>
        <authorList>
            <person name="Kadnikov V.V."/>
            <person name="Mardanov A.V."/>
            <person name="Podosokorskaya O.A."/>
            <person name="Gavrilov S.N."/>
            <person name="Kublanov I.V."/>
            <person name="Beletsky A.V."/>
            <person name="Bonch-Osmolovskaya E.A."/>
            <person name="Ravin N.V."/>
        </authorList>
    </citation>
    <scope>NUCLEOTIDE SEQUENCE [LARGE SCALE GENOMIC DNA]</scope>
    <source>
        <strain evidence="18">JCM 17771 / P3M-2</strain>
    </source>
</reference>
<keyword evidence="6" id="KW-0573">Peptidoglycan synthesis</keyword>
<dbReference type="GO" id="GO:0051301">
    <property type="term" value="P:cell division"/>
    <property type="evidence" value="ECO:0007669"/>
    <property type="project" value="UniProtKB-KW"/>
</dbReference>
<evidence type="ECO:0000256" key="1">
    <source>
        <dbReference type="ARBA" id="ARBA00004141"/>
    </source>
</evidence>
<evidence type="ECO:0000256" key="5">
    <source>
        <dbReference type="ARBA" id="ARBA00022960"/>
    </source>
</evidence>
<proteinExistence type="inferred from homology"/>
<sequence>MKTLLKILIILVIALVLLGAIMVFTASGTYSMTRYNDYYSMFKSHILKVVLALFAIAAFALTPYDLFRKYSKYMMISGLVLLIATLIFAPKVKGAARWLDLGLLSFQPSEAVKILLIIHLSALIERKGELIADFKKGFAYALVWIGLVCGLIILQPNVSTSLIIAFTSFVLLYVGGASLRHISGILSVGIFFVGSAVMLYKHSRERLFDYINSLMTGSDINIQVTQAKIALGSGGLKGLGFGHSRQSDLFLPESYGDFIFSIIGEETGFIGTALILFTYLALFVICLIIAKKAQDKFGQLLVFGLGFNILVSAFINAAVVTGLFPTTGITLPFISFGGTSVVFMGVSIGIIINVAYQTMQTEKLKLAQVG</sequence>
<dbReference type="eggNOG" id="COG0772">
    <property type="taxonomic scope" value="Bacteria"/>
</dbReference>
<keyword evidence="18" id="KW-1185">Reference proteome</keyword>